<accession>A0AAD5RK03</accession>
<dbReference type="EMBL" id="JAKWBI020000334">
    <property type="protein sequence ID" value="KAJ2896397.1"/>
    <property type="molecule type" value="Genomic_DNA"/>
</dbReference>
<proteinExistence type="predicted"/>
<comment type="caution">
    <text evidence="1">The sequence shown here is derived from an EMBL/GenBank/DDBJ whole genome shotgun (WGS) entry which is preliminary data.</text>
</comment>
<reference evidence="1" key="1">
    <citation type="submission" date="2022-07" db="EMBL/GenBank/DDBJ databases">
        <title>Draft genome sequence of Zalerion maritima ATCC 34329, a (micro)plastics degrading marine fungus.</title>
        <authorList>
            <person name="Paco A."/>
            <person name="Goncalves M.F.M."/>
            <person name="Rocha-Santos T.A.P."/>
            <person name="Alves A."/>
        </authorList>
    </citation>
    <scope>NUCLEOTIDE SEQUENCE</scope>
    <source>
        <strain evidence="1">ATCC 34329</strain>
    </source>
</reference>
<protein>
    <submittedName>
        <fullName evidence="1">Uncharacterized protein</fullName>
    </submittedName>
</protein>
<gene>
    <name evidence="1" type="ORF">MKZ38_005581</name>
</gene>
<name>A0AAD5RK03_9PEZI</name>
<dbReference type="AlphaFoldDB" id="A0AAD5RK03"/>
<evidence type="ECO:0000313" key="1">
    <source>
        <dbReference type="EMBL" id="KAJ2896397.1"/>
    </source>
</evidence>
<keyword evidence="2" id="KW-1185">Reference proteome</keyword>
<organism evidence="1 2">
    <name type="scientific">Zalerion maritima</name>
    <dbReference type="NCBI Taxonomy" id="339359"/>
    <lineage>
        <taxon>Eukaryota</taxon>
        <taxon>Fungi</taxon>
        <taxon>Dikarya</taxon>
        <taxon>Ascomycota</taxon>
        <taxon>Pezizomycotina</taxon>
        <taxon>Sordariomycetes</taxon>
        <taxon>Lulworthiomycetidae</taxon>
        <taxon>Lulworthiales</taxon>
        <taxon>Lulworthiaceae</taxon>
        <taxon>Zalerion</taxon>
    </lineage>
</organism>
<dbReference type="Proteomes" id="UP001201980">
    <property type="component" value="Unassembled WGS sequence"/>
</dbReference>
<sequence length="69" mass="7693">MTSGNQRYRKAPSKRAYPFPIITTCQKFLAAMKTELAVASPHVPSFKSLKAAPFQSRRACSFEVAVLIF</sequence>
<evidence type="ECO:0000313" key="2">
    <source>
        <dbReference type="Proteomes" id="UP001201980"/>
    </source>
</evidence>